<name>F0UBR8_AJEC8</name>
<dbReference type="STRING" id="544711.F0UBR8"/>
<dbReference type="OrthoDB" id="2420454at2759"/>
<dbReference type="VEuPathDB" id="FungiDB:I7I53_10643"/>
<accession>F0UBR8</accession>
<organism evidence="2">
    <name type="scientific">Ajellomyces capsulatus (strain H88)</name>
    <name type="common">Darling's disease fungus</name>
    <name type="synonym">Histoplasma capsulatum</name>
    <dbReference type="NCBI Taxonomy" id="544711"/>
    <lineage>
        <taxon>Eukaryota</taxon>
        <taxon>Fungi</taxon>
        <taxon>Dikarya</taxon>
        <taxon>Ascomycota</taxon>
        <taxon>Pezizomycotina</taxon>
        <taxon>Eurotiomycetes</taxon>
        <taxon>Eurotiomycetidae</taxon>
        <taxon>Onygenales</taxon>
        <taxon>Ajellomycetaceae</taxon>
        <taxon>Histoplasma</taxon>
    </lineage>
</organism>
<dbReference type="OMA" id="NSNAMYE"/>
<dbReference type="Gene3D" id="3.10.129.10">
    <property type="entry name" value="Hotdog Thioesterase"/>
    <property type="match status" value="1"/>
</dbReference>
<protein>
    <submittedName>
        <fullName evidence="1">Uncharacterized protein</fullName>
    </submittedName>
</protein>
<dbReference type="EMBL" id="DS990637">
    <property type="protein sequence ID" value="EGC43917.1"/>
    <property type="molecule type" value="Genomic_DNA"/>
</dbReference>
<dbReference type="HOGENOM" id="CLU_101141_0_2_1"/>
<gene>
    <name evidence="1" type="ORF">HCEG_03132</name>
</gene>
<dbReference type="AlphaFoldDB" id="F0UBR8"/>
<dbReference type="Proteomes" id="UP000008142">
    <property type="component" value="Unassembled WGS sequence"/>
</dbReference>
<evidence type="ECO:0000313" key="2">
    <source>
        <dbReference type="Proteomes" id="UP000008142"/>
    </source>
</evidence>
<sequence length="103" mass="11068">MDELCGPGSTLLFVGAPVIDLGLRVVKLGNSNAMYEVGIFRRGEAMVKAVSGFTHVFVEKGTDMKFAARGGGGGGTAKRKLDWRIRDGLERLIVKEKVVSSKL</sequence>
<reference evidence="2" key="1">
    <citation type="submission" date="2008-07" db="EMBL/GenBank/DDBJ databases">
        <title>Annotation of Ajellomyces capsulatus strain H88.</title>
        <authorList>
            <person name="Champion M."/>
            <person name="Cuomo C."/>
            <person name="Ma L.-J."/>
            <person name="Henn M.R."/>
            <person name="Sil A."/>
            <person name="Goldman B."/>
            <person name="Young S.K."/>
            <person name="Kodira C.D."/>
            <person name="Zeng Q."/>
            <person name="Koehrsen M."/>
            <person name="Alvarado L."/>
            <person name="Berlin A."/>
            <person name="Borenstein D."/>
            <person name="Chen Z."/>
            <person name="Engels R."/>
            <person name="Freedman E."/>
            <person name="Gellesch M."/>
            <person name="Goldberg J."/>
            <person name="Griggs A."/>
            <person name="Gujja S."/>
            <person name="Heiman D."/>
            <person name="Hepburn T."/>
            <person name="Howarth C."/>
            <person name="Jen D."/>
            <person name="Larson L."/>
            <person name="Lewis B."/>
            <person name="Mehta T."/>
            <person name="Park D."/>
            <person name="Pearson M."/>
            <person name="Roberts A."/>
            <person name="Saif S."/>
            <person name="Shea T."/>
            <person name="Shenoy N."/>
            <person name="Sisk P."/>
            <person name="Stolte C."/>
            <person name="Sykes S."/>
            <person name="Walk T."/>
            <person name="White J."/>
            <person name="Yandava C."/>
            <person name="Klein B."/>
            <person name="McEwen J.G."/>
            <person name="Puccia R."/>
            <person name="Goldman G.H."/>
            <person name="Felipe M.S."/>
            <person name="Nino-Vega G."/>
            <person name="San-Blas G."/>
            <person name="Taylor J."/>
            <person name="Mendoza L."/>
            <person name="Galagan J."/>
            <person name="Nusbaum C."/>
            <person name="Birren B."/>
        </authorList>
    </citation>
    <scope>NUCLEOTIDE SEQUENCE [LARGE SCALE GENOMIC DNA]</scope>
    <source>
        <strain evidence="2">H88</strain>
    </source>
</reference>
<evidence type="ECO:0000313" key="1">
    <source>
        <dbReference type="EMBL" id="EGC43917.1"/>
    </source>
</evidence>
<proteinExistence type="predicted"/>